<name>A0A165RL56_9AGAM</name>
<evidence type="ECO:0000313" key="1">
    <source>
        <dbReference type="EMBL" id="KZT23974.1"/>
    </source>
</evidence>
<accession>A0A165RL56</accession>
<reference evidence="1 2" key="1">
    <citation type="journal article" date="2016" name="Mol. Biol. Evol.">
        <title>Comparative Genomics of Early-Diverging Mushroom-Forming Fungi Provides Insights into the Origins of Lignocellulose Decay Capabilities.</title>
        <authorList>
            <person name="Nagy L.G."/>
            <person name="Riley R."/>
            <person name="Tritt A."/>
            <person name="Adam C."/>
            <person name="Daum C."/>
            <person name="Floudas D."/>
            <person name="Sun H."/>
            <person name="Yadav J.S."/>
            <person name="Pangilinan J."/>
            <person name="Larsson K.H."/>
            <person name="Matsuura K."/>
            <person name="Barry K."/>
            <person name="Labutti K."/>
            <person name="Kuo R."/>
            <person name="Ohm R.A."/>
            <person name="Bhattacharya S.S."/>
            <person name="Shirouzu T."/>
            <person name="Yoshinaga Y."/>
            <person name="Martin F.M."/>
            <person name="Grigoriev I.V."/>
            <person name="Hibbett D.S."/>
        </authorList>
    </citation>
    <scope>NUCLEOTIDE SEQUENCE [LARGE SCALE GENOMIC DNA]</scope>
    <source>
        <strain evidence="1 2">HHB14362 ss-1</strain>
    </source>
</reference>
<dbReference type="EMBL" id="KV425581">
    <property type="protein sequence ID" value="KZT23974.1"/>
    <property type="molecule type" value="Genomic_DNA"/>
</dbReference>
<keyword evidence="2" id="KW-1185">Reference proteome</keyword>
<protein>
    <submittedName>
        <fullName evidence="1">Uncharacterized protein</fullName>
    </submittedName>
</protein>
<proteinExistence type="predicted"/>
<dbReference type="AlphaFoldDB" id="A0A165RL56"/>
<organism evidence="1 2">
    <name type="scientific">Neolentinus lepideus HHB14362 ss-1</name>
    <dbReference type="NCBI Taxonomy" id="1314782"/>
    <lineage>
        <taxon>Eukaryota</taxon>
        <taxon>Fungi</taxon>
        <taxon>Dikarya</taxon>
        <taxon>Basidiomycota</taxon>
        <taxon>Agaricomycotina</taxon>
        <taxon>Agaricomycetes</taxon>
        <taxon>Gloeophyllales</taxon>
        <taxon>Gloeophyllaceae</taxon>
        <taxon>Neolentinus</taxon>
    </lineage>
</organism>
<gene>
    <name evidence="1" type="ORF">NEOLEDRAFT_509392</name>
</gene>
<sequence>MLKHCNIASTGLSATSSPPTICCNCVRARVLRQAPQQITAATSTSSSTPYQPGTFKQKRAMAIVMWNSGSRKCLLDTGEGNCPPGFIVKGICVLHIGDRGKSIMVDAAGILGATPTKMVERVCDQGLSLLRSGFNEATAKAPVTMVYGGNLSRGDTFLWLIESDCHHAVIDSK</sequence>
<evidence type="ECO:0000313" key="2">
    <source>
        <dbReference type="Proteomes" id="UP000076761"/>
    </source>
</evidence>
<dbReference type="InParanoid" id="A0A165RL56"/>
<dbReference type="Proteomes" id="UP000076761">
    <property type="component" value="Unassembled WGS sequence"/>
</dbReference>